<dbReference type="Proteomes" id="UP000054270">
    <property type="component" value="Unassembled WGS sequence"/>
</dbReference>
<gene>
    <name evidence="2" type="ORF">HYPSUDRAFT_955037</name>
</gene>
<organism evidence="2 3">
    <name type="scientific">Hypholoma sublateritium (strain FD-334 SS-4)</name>
    <dbReference type="NCBI Taxonomy" id="945553"/>
    <lineage>
        <taxon>Eukaryota</taxon>
        <taxon>Fungi</taxon>
        <taxon>Dikarya</taxon>
        <taxon>Basidiomycota</taxon>
        <taxon>Agaricomycotina</taxon>
        <taxon>Agaricomycetes</taxon>
        <taxon>Agaricomycetidae</taxon>
        <taxon>Agaricales</taxon>
        <taxon>Agaricineae</taxon>
        <taxon>Strophariaceae</taxon>
        <taxon>Hypholoma</taxon>
    </lineage>
</organism>
<evidence type="ECO:0000256" key="1">
    <source>
        <dbReference type="SAM" id="MobiDB-lite"/>
    </source>
</evidence>
<feature type="region of interest" description="Disordered" evidence="1">
    <location>
        <begin position="54"/>
        <end position="73"/>
    </location>
</feature>
<protein>
    <submittedName>
        <fullName evidence="2">Uncharacterized protein</fullName>
    </submittedName>
</protein>
<keyword evidence="3" id="KW-1185">Reference proteome</keyword>
<feature type="compositionally biased region" description="Basic residues" evidence="1">
    <location>
        <begin position="64"/>
        <end position="73"/>
    </location>
</feature>
<sequence>MRIAFLINRRRSACAPRVPAIARARGRAAGAALVCGRWSMVRADARLCLRSERHARPRSDHPQRRTRRKAGLKQGARRTFCRAGCVDMNLALEGGVDAYLAAVAYILNFTRTMRLSEKWGTGPSVRWIVCDISRFFWTCINLPINLVIVTFRFNIA</sequence>
<evidence type="ECO:0000313" key="3">
    <source>
        <dbReference type="Proteomes" id="UP000054270"/>
    </source>
</evidence>
<dbReference type="EMBL" id="KN817588">
    <property type="protein sequence ID" value="KJA18521.1"/>
    <property type="molecule type" value="Genomic_DNA"/>
</dbReference>
<name>A0A0D2NNZ7_HYPSF</name>
<reference evidence="3" key="1">
    <citation type="submission" date="2014-04" db="EMBL/GenBank/DDBJ databases">
        <title>Evolutionary Origins and Diversification of the Mycorrhizal Mutualists.</title>
        <authorList>
            <consortium name="DOE Joint Genome Institute"/>
            <consortium name="Mycorrhizal Genomics Consortium"/>
            <person name="Kohler A."/>
            <person name="Kuo A."/>
            <person name="Nagy L.G."/>
            <person name="Floudas D."/>
            <person name="Copeland A."/>
            <person name="Barry K.W."/>
            <person name="Cichocki N."/>
            <person name="Veneault-Fourrey C."/>
            <person name="LaButti K."/>
            <person name="Lindquist E.A."/>
            <person name="Lipzen A."/>
            <person name="Lundell T."/>
            <person name="Morin E."/>
            <person name="Murat C."/>
            <person name="Riley R."/>
            <person name="Ohm R."/>
            <person name="Sun H."/>
            <person name="Tunlid A."/>
            <person name="Henrissat B."/>
            <person name="Grigoriev I.V."/>
            <person name="Hibbett D.S."/>
            <person name="Martin F."/>
        </authorList>
    </citation>
    <scope>NUCLEOTIDE SEQUENCE [LARGE SCALE GENOMIC DNA]</scope>
    <source>
        <strain evidence="3">FD-334 SS-4</strain>
    </source>
</reference>
<dbReference type="AlphaFoldDB" id="A0A0D2NNZ7"/>
<evidence type="ECO:0000313" key="2">
    <source>
        <dbReference type="EMBL" id="KJA18521.1"/>
    </source>
</evidence>
<proteinExistence type="predicted"/>
<accession>A0A0D2NNZ7</accession>
<feature type="compositionally biased region" description="Basic and acidic residues" evidence="1">
    <location>
        <begin position="54"/>
        <end position="63"/>
    </location>
</feature>